<dbReference type="InterPro" id="IPR016187">
    <property type="entry name" value="CTDL_fold"/>
</dbReference>
<evidence type="ECO:0000259" key="1">
    <source>
        <dbReference type="PROSITE" id="PS50041"/>
    </source>
</evidence>
<accession>A0A2T7PM94</accession>
<dbReference type="EMBL" id="PZQS01000003">
    <property type="protein sequence ID" value="PVD34541.1"/>
    <property type="molecule type" value="Genomic_DNA"/>
</dbReference>
<comment type="caution">
    <text evidence="2">The sequence shown here is derived from an EMBL/GenBank/DDBJ whole genome shotgun (WGS) entry which is preliminary data.</text>
</comment>
<dbReference type="InterPro" id="IPR001304">
    <property type="entry name" value="C-type_lectin-like"/>
</dbReference>
<proteinExistence type="predicted"/>
<organism evidence="2 3">
    <name type="scientific">Pomacea canaliculata</name>
    <name type="common">Golden apple snail</name>
    <dbReference type="NCBI Taxonomy" id="400727"/>
    <lineage>
        <taxon>Eukaryota</taxon>
        <taxon>Metazoa</taxon>
        <taxon>Spiralia</taxon>
        <taxon>Lophotrochozoa</taxon>
        <taxon>Mollusca</taxon>
        <taxon>Gastropoda</taxon>
        <taxon>Caenogastropoda</taxon>
        <taxon>Architaenioglossa</taxon>
        <taxon>Ampullarioidea</taxon>
        <taxon>Ampullariidae</taxon>
        <taxon>Pomacea</taxon>
    </lineage>
</organism>
<dbReference type="Proteomes" id="UP000245119">
    <property type="component" value="Linkage Group LG3"/>
</dbReference>
<dbReference type="Pfam" id="PF00059">
    <property type="entry name" value="Lectin_C"/>
    <property type="match status" value="1"/>
</dbReference>
<dbReference type="CDD" id="cd00037">
    <property type="entry name" value="CLECT"/>
    <property type="match status" value="1"/>
</dbReference>
<name>A0A2T7PM94_POMCA</name>
<dbReference type="SMART" id="SM00034">
    <property type="entry name" value="CLECT"/>
    <property type="match status" value="1"/>
</dbReference>
<dbReference type="PANTHER" id="PTHR45710:SF26">
    <property type="entry name" value="RH26557P"/>
    <property type="match status" value="1"/>
</dbReference>
<evidence type="ECO:0000313" key="2">
    <source>
        <dbReference type="EMBL" id="PVD34541.1"/>
    </source>
</evidence>
<sequence>MISFQQFDLYSKNNNSSCDSGLADSVSLFKLTDAGTILGWKKCGLQSIVPEPHGLQDDFTILSKQLKPQTLGPGKFNCSVPHYEQFKVHLHCNLITECQNGEDEQFCPYNKGHCNGSIAFGDKCYQYFDRSGAITWMDAYRHCQQRNASLASLNTPKEWDAIETALDFGHRASVVFIGLRTADPNLPAFYRRFWQWADDTIAYFVHLKGEQVFPSCAALPWGWDNYSITFPCNESTNADFLCEYHSPRVGQAKLASAVKFPELPANMEIFEAKNISVVQCPAGHVTLDYLSCDPASFCGEERYCRCARLN</sequence>
<dbReference type="PANTHER" id="PTHR45710">
    <property type="entry name" value="C-TYPE LECTIN DOMAIN-CONTAINING PROTEIN 180"/>
    <property type="match status" value="1"/>
</dbReference>
<reference evidence="2 3" key="1">
    <citation type="submission" date="2018-04" db="EMBL/GenBank/DDBJ databases">
        <title>The genome of golden apple snail Pomacea canaliculata provides insight into stress tolerance and invasive adaptation.</title>
        <authorList>
            <person name="Liu C."/>
            <person name="Liu B."/>
            <person name="Ren Y."/>
            <person name="Zhang Y."/>
            <person name="Wang H."/>
            <person name="Li S."/>
            <person name="Jiang F."/>
            <person name="Yin L."/>
            <person name="Zhang G."/>
            <person name="Qian W."/>
            <person name="Fan W."/>
        </authorList>
    </citation>
    <scope>NUCLEOTIDE SEQUENCE [LARGE SCALE GENOMIC DNA]</scope>
    <source>
        <strain evidence="2">SZHN2017</strain>
        <tissue evidence="2">Muscle</tissue>
    </source>
</reference>
<dbReference type="Gene3D" id="3.10.100.10">
    <property type="entry name" value="Mannose-Binding Protein A, subunit A"/>
    <property type="match status" value="1"/>
</dbReference>
<gene>
    <name evidence="2" type="ORF">C0Q70_05816</name>
</gene>
<dbReference type="InterPro" id="IPR016186">
    <property type="entry name" value="C-type_lectin-like/link_sf"/>
</dbReference>
<dbReference type="SUPFAM" id="SSF56436">
    <property type="entry name" value="C-type lectin-like"/>
    <property type="match status" value="1"/>
</dbReference>
<dbReference type="AlphaFoldDB" id="A0A2T7PM94"/>
<keyword evidence="3" id="KW-1185">Reference proteome</keyword>
<protein>
    <recommendedName>
        <fullName evidence="1">C-type lectin domain-containing protein</fullName>
    </recommendedName>
</protein>
<dbReference type="InterPro" id="IPR050828">
    <property type="entry name" value="C-type_lectin/matrix_domain"/>
</dbReference>
<evidence type="ECO:0000313" key="3">
    <source>
        <dbReference type="Proteomes" id="UP000245119"/>
    </source>
</evidence>
<feature type="domain" description="C-type lectin" evidence="1">
    <location>
        <begin position="120"/>
        <end position="225"/>
    </location>
</feature>
<dbReference type="PROSITE" id="PS50041">
    <property type="entry name" value="C_TYPE_LECTIN_2"/>
    <property type="match status" value="1"/>
</dbReference>